<keyword evidence="2" id="KW-1003">Cell membrane</keyword>
<dbReference type="InterPro" id="IPR020846">
    <property type="entry name" value="MFS_dom"/>
</dbReference>
<keyword evidence="4 7" id="KW-1133">Transmembrane helix</keyword>
<feature type="transmembrane region" description="Helical" evidence="7">
    <location>
        <begin position="30"/>
        <end position="50"/>
    </location>
</feature>
<evidence type="ECO:0000313" key="9">
    <source>
        <dbReference type="EMBL" id="AUX21183.1"/>
    </source>
</evidence>
<evidence type="ECO:0000256" key="4">
    <source>
        <dbReference type="ARBA" id="ARBA00022989"/>
    </source>
</evidence>
<feature type="transmembrane region" description="Helical" evidence="7">
    <location>
        <begin position="120"/>
        <end position="144"/>
    </location>
</feature>
<feature type="transmembrane region" description="Helical" evidence="7">
    <location>
        <begin position="230"/>
        <end position="249"/>
    </location>
</feature>
<organism evidence="9 10">
    <name type="scientific">Sorangium cellulosum</name>
    <name type="common">Polyangium cellulosum</name>
    <dbReference type="NCBI Taxonomy" id="56"/>
    <lineage>
        <taxon>Bacteria</taxon>
        <taxon>Pseudomonadati</taxon>
        <taxon>Myxococcota</taxon>
        <taxon>Polyangia</taxon>
        <taxon>Polyangiales</taxon>
        <taxon>Polyangiaceae</taxon>
        <taxon>Sorangium</taxon>
    </lineage>
</organism>
<feature type="transmembrane region" description="Helical" evidence="7">
    <location>
        <begin position="62"/>
        <end position="80"/>
    </location>
</feature>
<accession>A0A4P2PXG9</accession>
<dbReference type="PANTHER" id="PTHR43124">
    <property type="entry name" value="PURINE EFFLUX PUMP PBUE"/>
    <property type="match status" value="1"/>
</dbReference>
<evidence type="ECO:0000256" key="2">
    <source>
        <dbReference type="ARBA" id="ARBA00022475"/>
    </source>
</evidence>
<feature type="transmembrane region" description="Helical" evidence="7">
    <location>
        <begin position="349"/>
        <end position="369"/>
    </location>
</feature>
<comment type="subcellular location">
    <subcellularLocation>
        <location evidence="1">Cell membrane</location>
        <topology evidence="1">Multi-pass membrane protein</topology>
    </subcellularLocation>
</comment>
<evidence type="ECO:0000313" key="10">
    <source>
        <dbReference type="Proteomes" id="UP000295781"/>
    </source>
</evidence>
<dbReference type="GO" id="GO:0005886">
    <property type="term" value="C:plasma membrane"/>
    <property type="evidence" value="ECO:0007669"/>
    <property type="project" value="UniProtKB-SubCell"/>
</dbReference>
<evidence type="ECO:0000256" key="3">
    <source>
        <dbReference type="ARBA" id="ARBA00022692"/>
    </source>
</evidence>
<name>A0A4P2PXG9_SORCE</name>
<keyword evidence="5 7" id="KW-0472">Membrane</keyword>
<reference evidence="9 10" key="1">
    <citation type="submission" date="2015-09" db="EMBL/GenBank/DDBJ databases">
        <title>Sorangium comparison.</title>
        <authorList>
            <person name="Zaburannyi N."/>
            <person name="Bunk B."/>
            <person name="Overmann J."/>
            <person name="Mueller R."/>
        </authorList>
    </citation>
    <scope>NUCLEOTIDE SEQUENCE [LARGE SCALE GENOMIC DNA]</scope>
    <source>
        <strain evidence="9 10">So ceGT47</strain>
    </source>
</reference>
<feature type="transmembrane region" description="Helical" evidence="7">
    <location>
        <begin position="198"/>
        <end position="218"/>
    </location>
</feature>
<dbReference type="PROSITE" id="PS00216">
    <property type="entry name" value="SUGAR_TRANSPORT_1"/>
    <property type="match status" value="1"/>
</dbReference>
<dbReference type="OrthoDB" id="9812221at2"/>
<dbReference type="Proteomes" id="UP000295781">
    <property type="component" value="Chromosome"/>
</dbReference>
<dbReference type="SUPFAM" id="SSF103473">
    <property type="entry name" value="MFS general substrate transporter"/>
    <property type="match status" value="1"/>
</dbReference>
<dbReference type="EMBL" id="CP012670">
    <property type="protein sequence ID" value="AUX21183.1"/>
    <property type="molecule type" value="Genomic_DNA"/>
</dbReference>
<dbReference type="Pfam" id="PF07690">
    <property type="entry name" value="MFS_1"/>
    <property type="match status" value="1"/>
</dbReference>
<dbReference type="Gene3D" id="1.20.1250.20">
    <property type="entry name" value="MFS general substrate transporter like domains"/>
    <property type="match status" value="1"/>
</dbReference>
<dbReference type="CDD" id="cd17324">
    <property type="entry name" value="MFS_NepI_like"/>
    <property type="match status" value="1"/>
</dbReference>
<feature type="transmembrane region" description="Helical" evidence="7">
    <location>
        <begin position="261"/>
        <end position="278"/>
    </location>
</feature>
<dbReference type="InterPro" id="IPR050189">
    <property type="entry name" value="MFS_Efflux_Transporters"/>
</dbReference>
<dbReference type="RefSeq" id="WP_129346536.1">
    <property type="nucleotide sequence ID" value="NZ_CP012670.1"/>
</dbReference>
<feature type="transmembrane region" description="Helical" evidence="7">
    <location>
        <begin position="284"/>
        <end position="301"/>
    </location>
</feature>
<gene>
    <name evidence="9" type="ORF">SOCEGT47_016620</name>
</gene>
<dbReference type="GO" id="GO:0022857">
    <property type="term" value="F:transmembrane transporter activity"/>
    <property type="evidence" value="ECO:0007669"/>
    <property type="project" value="InterPro"/>
</dbReference>
<feature type="transmembrane region" description="Helical" evidence="7">
    <location>
        <begin position="322"/>
        <end position="343"/>
    </location>
</feature>
<feature type="region of interest" description="Disordered" evidence="6">
    <location>
        <begin position="373"/>
        <end position="392"/>
    </location>
</feature>
<feature type="transmembrane region" description="Helical" evidence="7">
    <location>
        <begin position="86"/>
        <end position="108"/>
    </location>
</feature>
<evidence type="ECO:0000256" key="5">
    <source>
        <dbReference type="ARBA" id="ARBA00023136"/>
    </source>
</evidence>
<feature type="transmembrane region" description="Helical" evidence="7">
    <location>
        <begin position="150"/>
        <end position="167"/>
    </location>
</feature>
<keyword evidence="3 7" id="KW-0812">Transmembrane</keyword>
<dbReference type="PANTHER" id="PTHR43124:SF3">
    <property type="entry name" value="CHLORAMPHENICOL EFFLUX PUMP RV0191"/>
    <property type="match status" value="1"/>
</dbReference>
<evidence type="ECO:0000256" key="7">
    <source>
        <dbReference type="SAM" id="Phobius"/>
    </source>
</evidence>
<feature type="domain" description="Major facilitator superfamily (MFS) profile" evidence="8">
    <location>
        <begin position="1"/>
        <end position="376"/>
    </location>
</feature>
<proteinExistence type="predicted"/>
<feature type="compositionally biased region" description="Polar residues" evidence="6">
    <location>
        <begin position="379"/>
        <end position="392"/>
    </location>
</feature>
<sequence>MLVMFLIGTAEVVAGPMMAAMGTHFGVPAAQVAWLPACYALVYASLAPLLGPLSDRFGRKPLLIPGLIGFGASAVSIALAPTFASALAGGVCGGICAAAVQPNALAIINDNVEEEAQPAATGRVFMGLTISFVVVPVVSALLAARVDWRAAYLLIGAASLVAAVLVGRMSVRRAIARNVGFWRTFREALTIYSVRRRLAASFLWLGLSIGVTTVLAEVLRRRFHLQTESIGIIVGGFGLATVIGNSLIGRTERLAGSRSRVVAGGIIATIAGCLVVGVLPPFSLPTAALAGLVWALGYGIAGPVHHSGLGQIARHVRGTITALNASLLNFGIVIVAFCAGRFFDDLGVEVVVGMAVVGMLSALALLLTVRPAPGPRASASDSLGSRPQLSRR</sequence>
<protein>
    <submittedName>
        <fullName evidence="9">MFS transporter</fullName>
    </submittedName>
</protein>
<evidence type="ECO:0000256" key="6">
    <source>
        <dbReference type="SAM" id="MobiDB-lite"/>
    </source>
</evidence>
<dbReference type="AlphaFoldDB" id="A0A4P2PXG9"/>
<evidence type="ECO:0000256" key="1">
    <source>
        <dbReference type="ARBA" id="ARBA00004651"/>
    </source>
</evidence>
<dbReference type="InterPro" id="IPR036259">
    <property type="entry name" value="MFS_trans_sf"/>
</dbReference>
<dbReference type="InterPro" id="IPR011701">
    <property type="entry name" value="MFS"/>
</dbReference>
<evidence type="ECO:0000259" key="8">
    <source>
        <dbReference type="PROSITE" id="PS50850"/>
    </source>
</evidence>
<dbReference type="InterPro" id="IPR005829">
    <property type="entry name" value="Sugar_transporter_CS"/>
</dbReference>
<dbReference type="PROSITE" id="PS50850">
    <property type="entry name" value="MFS"/>
    <property type="match status" value="1"/>
</dbReference>